<organism evidence="4">
    <name type="scientific">Schistosoma curassoni</name>
    <dbReference type="NCBI Taxonomy" id="6186"/>
    <lineage>
        <taxon>Eukaryota</taxon>
        <taxon>Metazoa</taxon>
        <taxon>Spiralia</taxon>
        <taxon>Lophotrochozoa</taxon>
        <taxon>Platyhelminthes</taxon>
        <taxon>Trematoda</taxon>
        <taxon>Digenea</taxon>
        <taxon>Strigeidida</taxon>
        <taxon>Schistosomatoidea</taxon>
        <taxon>Schistosomatidae</taxon>
        <taxon>Schistosoma</taxon>
    </lineage>
</organism>
<dbReference type="EMBL" id="UZAK01046089">
    <property type="protein sequence ID" value="VDP74785.1"/>
    <property type="molecule type" value="Genomic_DNA"/>
</dbReference>
<evidence type="ECO:0000259" key="1">
    <source>
        <dbReference type="Pfam" id="PF23463"/>
    </source>
</evidence>
<dbReference type="WBParaSite" id="SCUD_0002123601-mRNA-1">
    <property type="protein sequence ID" value="SCUD_0002123601-mRNA-1"/>
    <property type="gene ID" value="SCUD_0002123601"/>
</dbReference>
<dbReference type="STRING" id="6186.A0A183L1N3"/>
<protein>
    <submittedName>
        <fullName evidence="4">WWE domain-containing protein</fullName>
    </submittedName>
</protein>
<feature type="domain" description="C20G8.02-like WWE" evidence="1">
    <location>
        <begin position="18"/>
        <end position="103"/>
    </location>
</feature>
<sequence length="144" mass="16834">TTYHPVGAHWFYSTTFENISVWWPFSRHDSYQIETEFFRSCYSQFTSENSLASPITNTTSDIKATIGTREVVVQVDGGRYDVHLTKRERRSVYWDESPGQVRRATWFYKEYYFKTVVGFVNACILVADKISEWIKNGALLFGEN</sequence>
<proteinExistence type="predicted"/>
<dbReference type="PANTHER" id="PTHR23509">
    <property type="entry name" value="PA-PL1 PHOSPHOLIPASE FAMILY"/>
    <property type="match status" value="1"/>
</dbReference>
<dbReference type="InterPro" id="IPR057826">
    <property type="entry name" value="WWE_C20G8.02"/>
</dbReference>
<dbReference type="InterPro" id="IPR058055">
    <property type="entry name" value="PA-PLA1"/>
</dbReference>
<gene>
    <name evidence="2" type="ORF">SCUD_LOCUS21233</name>
</gene>
<dbReference type="PANTHER" id="PTHR23509:SF10">
    <property type="entry name" value="LD21067P"/>
    <property type="match status" value="1"/>
</dbReference>
<accession>A0A183L1N3</accession>
<dbReference type="AlphaFoldDB" id="A0A183L1N3"/>
<keyword evidence="3" id="KW-1185">Reference proteome</keyword>
<reference evidence="4" key="1">
    <citation type="submission" date="2016-06" db="UniProtKB">
        <authorList>
            <consortium name="WormBaseParasite"/>
        </authorList>
    </citation>
    <scope>IDENTIFICATION</scope>
</reference>
<dbReference type="GO" id="GO:0030134">
    <property type="term" value="C:COPII-coated ER to Golgi transport vesicle"/>
    <property type="evidence" value="ECO:0007669"/>
    <property type="project" value="TreeGrafter"/>
</dbReference>
<dbReference type="Pfam" id="PF23463">
    <property type="entry name" value="WWE_2"/>
    <property type="match status" value="1"/>
</dbReference>
<name>A0A183L1N3_9TREM</name>
<dbReference type="GO" id="GO:0004620">
    <property type="term" value="F:phospholipase activity"/>
    <property type="evidence" value="ECO:0007669"/>
    <property type="project" value="TreeGrafter"/>
</dbReference>
<evidence type="ECO:0000313" key="3">
    <source>
        <dbReference type="Proteomes" id="UP000279833"/>
    </source>
</evidence>
<evidence type="ECO:0000313" key="2">
    <source>
        <dbReference type="EMBL" id="VDP74785.1"/>
    </source>
</evidence>
<evidence type="ECO:0000313" key="4">
    <source>
        <dbReference type="WBParaSite" id="SCUD_0002123601-mRNA-1"/>
    </source>
</evidence>
<reference evidence="2 3" key="2">
    <citation type="submission" date="2018-11" db="EMBL/GenBank/DDBJ databases">
        <authorList>
            <consortium name="Pathogen Informatics"/>
        </authorList>
    </citation>
    <scope>NUCLEOTIDE SEQUENCE [LARGE SCALE GENOMIC DNA]</scope>
    <source>
        <strain evidence="2">Dakar</strain>
        <strain evidence="3">Dakar, Senegal</strain>
    </source>
</reference>
<dbReference type="Proteomes" id="UP000279833">
    <property type="component" value="Unassembled WGS sequence"/>
</dbReference>